<feature type="compositionally biased region" description="Low complexity" evidence="10">
    <location>
        <begin position="321"/>
        <end position="369"/>
    </location>
</feature>
<feature type="compositionally biased region" description="Low complexity" evidence="10">
    <location>
        <begin position="2073"/>
        <end position="2082"/>
    </location>
</feature>
<dbReference type="GO" id="GO:0017178">
    <property type="term" value="F:diphthine-ammonia ligase activity"/>
    <property type="evidence" value="ECO:0007669"/>
    <property type="project" value="UniProtKB-EC"/>
</dbReference>
<comment type="caution">
    <text evidence="12">The sequence shown here is derived from an EMBL/GenBank/DDBJ whole genome shotgun (WGS) entry which is preliminary data.</text>
</comment>
<feature type="region of interest" description="Disordered" evidence="10">
    <location>
        <begin position="1592"/>
        <end position="1622"/>
    </location>
</feature>
<evidence type="ECO:0000256" key="6">
    <source>
        <dbReference type="ARBA" id="ARBA00022840"/>
    </source>
</evidence>
<dbReference type="GO" id="GO:0005524">
    <property type="term" value="F:ATP binding"/>
    <property type="evidence" value="ECO:0007669"/>
    <property type="project" value="UniProtKB-KW"/>
</dbReference>
<organism evidence="12 13">
    <name type="scientific">Chlamydomonas incerta</name>
    <dbReference type="NCBI Taxonomy" id="51695"/>
    <lineage>
        <taxon>Eukaryota</taxon>
        <taxon>Viridiplantae</taxon>
        <taxon>Chlorophyta</taxon>
        <taxon>core chlorophytes</taxon>
        <taxon>Chlorophyceae</taxon>
        <taxon>CS clade</taxon>
        <taxon>Chlamydomonadales</taxon>
        <taxon>Chlamydomonadaceae</taxon>
        <taxon>Chlamydomonas</taxon>
    </lineage>
</organism>
<evidence type="ECO:0000256" key="8">
    <source>
        <dbReference type="ARBA" id="ARBA00031552"/>
    </source>
</evidence>
<dbReference type="Pfam" id="PF01042">
    <property type="entry name" value="Ribonuc_L-PSP"/>
    <property type="match status" value="1"/>
</dbReference>
<evidence type="ECO:0000256" key="10">
    <source>
        <dbReference type="SAM" id="MobiDB-lite"/>
    </source>
</evidence>
<dbReference type="PANTHER" id="PTHR12196:SF2">
    <property type="entry name" value="DIPHTHINE--AMMONIA LIGASE"/>
    <property type="match status" value="1"/>
</dbReference>
<dbReference type="SUPFAM" id="SSF52402">
    <property type="entry name" value="Adenine nucleotide alpha hydrolases-like"/>
    <property type="match status" value="1"/>
</dbReference>
<gene>
    <name evidence="12" type="ORF">HXX76_001519</name>
</gene>
<dbReference type="InterPro" id="IPR002761">
    <property type="entry name" value="Diphthami_syn_dom"/>
</dbReference>
<evidence type="ECO:0000256" key="1">
    <source>
        <dbReference type="ARBA" id="ARBA00005156"/>
    </source>
</evidence>
<dbReference type="EMBL" id="JAEHOC010000002">
    <property type="protein sequence ID" value="KAG2444776.1"/>
    <property type="molecule type" value="Genomic_DNA"/>
</dbReference>
<feature type="compositionally biased region" description="Polar residues" evidence="10">
    <location>
        <begin position="1224"/>
        <end position="1236"/>
    </location>
</feature>
<sequence length="2199" mass="217434">MQLCKQHGHDVVALANLLPEESAPDELDSFCFQTVGHQLVAAYSACMGLPLFRKRISGTSALQDLGYTPTDGDEVEDLFQLLSYVKESVPGVQAVASGAIASDYQRLRVENVCSRLNLVSLAYLWHQPQRLLMRGMVESGMEAILVKVACLGLSPRKHLGRTIAALEPHLLALADAYGCNVCGEGGEYETLTLDCAVFGRGRIVLEEFEIEYGSSDVGHLVPKSYRVEPKPGSGWEGAELASDVRMVPPDYVAGAAPRMGRRSLTHILENGSAGFGSGAGAAAGREAAGREAAEREKPQQPQQQHREPALRESGPHDSCDQPHQPQPHQQQQQQHQQHQQQQQPPNHAPAAHGSPGHGNAAAAALGGGAPSAPAALGAIAAAATPASPRSHAHAQPQPHAHPHPVSHTGPAAIAAAAAVAAAAAAASPSGSLSGAGSLEAALQPVAPPTFGVQVSQVCSGPDYVQLVCRAVRTRSALPSDVTECDTVAALNALLVAAQQELAALHMDLHHCLFVHLFLANMGHFQAANGVYCKHFPGRDPPSRACVQICLPHDCPVMIDFLLARGGAPPALPPGCAGCRALSPVARHTRRVLHVQSISSWAPSCIGPYSQATSYRGLVYLAGVIPLDPPAMTLVPGDITAQVLRAMTSCEAVAVAQRTTVVGAALGLTVYLASGGAGGAELRALARAAVEALLEHGLPGYAAAVPGTATGGRTTTGGMMYGAGAGGGGGGPYSRYSRSSSNFDTGSIGSGTPRAGVQQQAPTTPQSAQPQPQQHPAQQQSPPPPPPPSPPPSPPPPQQQLLLPLHFASERHMQPHPHPLPTLHLAHLEPLQANHRFHHQHLHSPASPLASPRSPGPYLLPPSPPDFAFWPPLSSTAPATTGGGGVGPAAHPHSARAEPPLPGRASHPGGYQQPPATQQPPANAHDSPRAHGRGPALYPPNATHRHLHHLHAAAAAATDASIAGGFMANSAAAFFGGGSSSGALAGLGGLSAPGSRRGPVMLGADAPDEEEEEEAAAAAAAAGAARGGGGDDDDGSSHAPAHRSATVNGLVAPPQQCQVVLDPYLQPPEVRSSIRPSVLYVTVPSLPRGSLVEIEPVCLDVEALAVIRRLASHESLVKAARRNNSHADSLHAHGSSAGLHSGHHAQHPMPHSFSGGSGSAGGAPSGGGGAAASSSLGAAAAAAAGGAGVAHSAPGGLHPAAASGASWSDLPPTPRGSMESGASLRAQSGSFSATSGQLGHAGSGGAAGAAGAAAHAGGAGGAGAAAAAPAAHAAAASQHGGGGGHGHGPVQWQVSSDALAAAVGHLPPGLGRVPGVPLPSHVLSAAGFMSPDVGSLAGTPLAGNSMLHRQRSSGLGLLPAGRQEPPPPQLPQLPGLAAAAAADAGRDAVAPPRRDQASAPPPPSAQSSGNALLSPMFAHLLQQQQAPWSEAAGGTGGDTMIDDGSADKLPETLRPPTLQPAPASAPVVLPQAHSRRSGGGGPLAPSGGSSSGGMGLREMLSAAAAAAGVGPGGRVSYSGSSGSGGAMAAAAAGLAGLAAAANPFQRCSLDGNILSFEVSSGARGSSYGLVAGSPLPGPLTLAHPAAAAAAAAAAGPGSSNGGGGGGGLGHNGPLGRPRPSAITVPPTTLAAQVALAPAGAISAVQSSAGAASPSPFESNGGSAAATAAAFDPSCVPPMRVPAVSVSAPAPAPPLSPAARSTTPTPSSTAHTASALTPTPHGHGHGQSTGQAHPFPPATPGAVSALPPTFGSSAAATPSAAAAAAAAAAGGGGGAGSSAPSSSAPSSSSSSSDVMVTTVCCYGHVLRSLFHLPPAVFAPGVTTAQLTRRFRRAAASVLAAHGMDMSCLIWVRVWYEKDAVQLQDDEYGYCLPAQPPPAPAGAGGSVLHARDDDDADASAGGGSSGLDRAGGSSGEDGGAGVGGRERRRDASGGISAVAAAALSEVKAAVPPPSAAARQAAAAHEAMLSARNEPSLAPLDGGAGGGCGAGGPQASADNGDGLFERNSLPLPAAERPTSPLPSSLAAEAAGGVQTQVQRLMQSQLLSPQPTRITDAAGAAAGHAAGAGGGGPGSNGGSAAHTPTHGPGHGHDAQGGASSSGSGGHHGAGAAAHHSGGTGAGSGHGTHSHSTHSHSHGHSTHGHSHGHSAHHGHSGGHHRHHHHSQAQNHFHVAWVPVQRVSTNAPQPPQVVAVLELLAALPAP</sequence>
<feature type="compositionally biased region" description="Gly residues" evidence="10">
    <location>
        <begin position="1978"/>
        <end position="1988"/>
    </location>
</feature>
<feature type="region of interest" description="Disordered" evidence="10">
    <location>
        <begin position="272"/>
        <end position="369"/>
    </location>
</feature>
<feature type="compositionally biased region" description="Low complexity" evidence="10">
    <location>
        <begin position="911"/>
        <end position="921"/>
    </location>
</feature>
<evidence type="ECO:0000313" key="12">
    <source>
        <dbReference type="EMBL" id="KAG2444776.1"/>
    </source>
</evidence>
<proteinExistence type="predicted"/>
<feature type="compositionally biased region" description="Pro residues" evidence="10">
    <location>
        <begin position="780"/>
        <end position="797"/>
    </location>
</feature>
<feature type="compositionally biased region" description="Basic residues" evidence="10">
    <location>
        <begin position="2122"/>
        <end position="2160"/>
    </location>
</feature>
<dbReference type="Proteomes" id="UP000650467">
    <property type="component" value="Unassembled WGS sequence"/>
</dbReference>
<dbReference type="GO" id="GO:0017183">
    <property type="term" value="P:protein histidyl modification to diphthamide"/>
    <property type="evidence" value="ECO:0007669"/>
    <property type="project" value="TreeGrafter"/>
</dbReference>
<feature type="compositionally biased region" description="Gly residues" evidence="10">
    <location>
        <begin position="2061"/>
        <end position="2072"/>
    </location>
</feature>
<feature type="compositionally biased region" description="Low complexity" evidence="10">
    <location>
        <begin position="1775"/>
        <end position="1790"/>
    </location>
</feature>
<feature type="compositionally biased region" description="Pro residues" evidence="10">
    <location>
        <begin position="853"/>
        <end position="864"/>
    </location>
</feature>
<evidence type="ECO:0000256" key="3">
    <source>
        <dbReference type="ARBA" id="ARBA00018426"/>
    </source>
</evidence>
<feature type="compositionally biased region" description="Low complexity" evidence="10">
    <location>
        <begin position="757"/>
        <end position="779"/>
    </location>
</feature>
<dbReference type="FunFam" id="3.40.50.620:FF:000145">
    <property type="entry name" value="ATP-binding domain containing protein"/>
    <property type="match status" value="1"/>
</dbReference>
<feature type="compositionally biased region" description="Acidic residues" evidence="10">
    <location>
        <begin position="1005"/>
        <end position="1014"/>
    </location>
</feature>
<feature type="compositionally biased region" description="Low complexity" evidence="10">
    <location>
        <begin position="1371"/>
        <end position="1390"/>
    </location>
</feature>
<dbReference type="SUPFAM" id="SSF55298">
    <property type="entry name" value="YjgF-like"/>
    <property type="match status" value="2"/>
</dbReference>
<reference evidence="12" key="1">
    <citation type="journal article" date="2020" name="bioRxiv">
        <title>Comparative genomics of Chlamydomonas.</title>
        <authorList>
            <person name="Craig R.J."/>
            <person name="Hasan A.R."/>
            <person name="Ness R.W."/>
            <person name="Keightley P.D."/>
        </authorList>
    </citation>
    <scope>NUCLEOTIDE SEQUENCE</scope>
    <source>
        <strain evidence="12">SAG 7.73</strain>
    </source>
</reference>
<feature type="region of interest" description="Disordered" evidence="10">
    <location>
        <begin position="726"/>
        <end position="799"/>
    </location>
</feature>
<dbReference type="EC" id="6.3.1.14" evidence="2"/>
<dbReference type="Gene3D" id="3.90.1490.10">
    <property type="entry name" value="putative n-type atp pyrophosphatase, domain 2"/>
    <property type="match status" value="1"/>
</dbReference>
<dbReference type="InterPro" id="IPR006175">
    <property type="entry name" value="YjgF/YER057c/UK114"/>
</dbReference>
<dbReference type="PANTHER" id="PTHR12196">
    <property type="entry name" value="DOMAIN OF UNKNOWN FUNCTION 71 DUF71 -CONTAINING PROTEIN"/>
    <property type="match status" value="1"/>
</dbReference>
<feature type="region of interest" description="Disordered" evidence="10">
    <location>
        <begin position="1878"/>
        <end position="1928"/>
    </location>
</feature>
<comment type="catalytic activity">
    <reaction evidence="9">
        <text>diphthine-[translation elongation factor 2] + NH4(+) + ATP = diphthamide-[translation elongation factor 2] + AMP + diphosphate + H(+)</text>
        <dbReference type="Rhea" id="RHEA:19753"/>
        <dbReference type="Rhea" id="RHEA-COMP:10172"/>
        <dbReference type="Rhea" id="RHEA-COMP:10174"/>
        <dbReference type="ChEBI" id="CHEBI:15378"/>
        <dbReference type="ChEBI" id="CHEBI:16692"/>
        <dbReference type="ChEBI" id="CHEBI:28938"/>
        <dbReference type="ChEBI" id="CHEBI:30616"/>
        <dbReference type="ChEBI" id="CHEBI:33019"/>
        <dbReference type="ChEBI" id="CHEBI:82696"/>
        <dbReference type="ChEBI" id="CHEBI:456215"/>
        <dbReference type="EC" id="6.3.1.14"/>
    </reaction>
</comment>
<dbReference type="CDD" id="cd01994">
    <property type="entry name" value="AANH_PF0828-like"/>
    <property type="match status" value="1"/>
</dbReference>
<feature type="region of interest" description="Disordered" evidence="10">
    <location>
        <begin position="990"/>
        <end position="1044"/>
    </location>
</feature>
<feature type="region of interest" description="Disordered" evidence="10">
    <location>
        <begin position="1423"/>
        <end position="1494"/>
    </location>
</feature>
<evidence type="ECO:0000259" key="11">
    <source>
        <dbReference type="Pfam" id="PF01902"/>
    </source>
</evidence>
<evidence type="ECO:0000256" key="2">
    <source>
        <dbReference type="ARBA" id="ARBA00012089"/>
    </source>
</evidence>
<dbReference type="Pfam" id="PF01902">
    <property type="entry name" value="Diphthami_syn_2"/>
    <property type="match status" value="1"/>
</dbReference>
<keyword evidence="13" id="KW-1185">Reference proteome</keyword>
<dbReference type="FunFam" id="3.90.1490.10:FF:000001">
    <property type="entry name" value="Diphthine--ammonia ligase"/>
    <property type="match status" value="1"/>
</dbReference>
<feature type="region of interest" description="Disordered" evidence="10">
    <location>
        <begin position="1971"/>
        <end position="2021"/>
    </location>
</feature>
<feature type="region of interest" description="Disordered" evidence="10">
    <location>
        <begin position="382"/>
        <end position="408"/>
    </location>
</feature>
<accession>A0A835WCB6</accession>
<dbReference type="InterPro" id="IPR030662">
    <property type="entry name" value="DPH6/MJ0570"/>
</dbReference>
<dbReference type="OrthoDB" id="686384at2759"/>
<evidence type="ECO:0000256" key="4">
    <source>
        <dbReference type="ARBA" id="ARBA00022598"/>
    </source>
</evidence>
<feature type="compositionally biased region" description="Gly residues" evidence="10">
    <location>
        <begin position="1597"/>
        <end position="1611"/>
    </location>
</feature>
<feature type="compositionally biased region" description="Gly residues" evidence="10">
    <location>
        <begin position="1154"/>
        <end position="1169"/>
    </location>
</feature>
<feature type="region of interest" description="Disordered" evidence="10">
    <location>
        <begin position="1199"/>
        <end position="1262"/>
    </location>
</feature>
<feature type="region of interest" description="Disordered" evidence="10">
    <location>
        <begin position="836"/>
        <end position="941"/>
    </location>
</feature>
<feature type="compositionally biased region" description="Gly residues" evidence="10">
    <location>
        <begin position="1909"/>
        <end position="1920"/>
    </location>
</feature>
<feature type="compositionally biased region" description="Low complexity" evidence="10">
    <location>
        <begin position="842"/>
        <end position="852"/>
    </location>
</feature>
<feature type="region of interest" description="Disordered" evidence="10">
    <location>
        <begin position="1121"/>
        <end position="1171"/>
    </location>
</feature>
<keyword evidence="5" id="KW-0547">Nucleotide-binding</keyword>
<keyword evidence="4" id="KW-0436">Ligase</keyword>
<feature type="region of interest" description="Disordered" evidence="10">
    <location>
        <begin position="2054"/>
        <end position="2163"/>
    </location>
</feature>
<feature type="region of interest" description="Disordered" evidence="10">
    <location>
        <begin position="1354"/>
        <end position="1409"/>
    </location>
</feature>
<feature type="compositionally biased region" description="Low complexity" evidence="10">
    <location>
        <begin position="1612"/>
        <end position="1622"/>
    </location>
</feature>
<evidence type="ECO:0000313" key="13">
    <source>
        <dbReference type="Proteomes" id="UP000650467"/>
    </source>
</evidence>
<protein>
    <recommendedName>
        <fullName evidence="3">Diphthine--ammonia ligase</fullName>
        <ecNumber evidence="2">6.3.1.14</ecNumber>
    </recommendedName>
    <alternativeName>
        <fullName evidence="7">Diphthamide synthase</fullName>
    </alternativeName>
    <alternativeName>
        <fullName evidence="8">Diphthamide synthetase</fullName>
    </alternativeName>
</protein>
<evidence type="ECO:0000256" key="7">
    <source>
        <dbReference type="ARBA" id="ARBA00029814"/>
    </source>
</evidence>
<dbReference type="InterPro" id="IPR035959">
    <property type="entry name" value="RutC-like_sf"/>
</dbReference>
<dbReference type="Gene3D" id="3.40.50.620">
    <property type="entry name" value="HUPs"/>
    <property type="match status" value="1"/>
</dbReference>
<dbReference type="Gene3D" id="3.30.1330.40">
    <property type="entry name" value="RutC-like"/>
    <property type="match status" value="2"/>
</dbReference>
<dbReference type="InterPro" id="IPR014729">
    <property type="entry name" value="Rossmann-like_a/b/a_fold"/>
</dbReference>
<keyword evidence="6" id="KW-0067">ATP-binding</keyword>
<feature type="compositionally biased region" description="Low complexity" evidence="10">
    <location>
        <begin position="865"/>
        <end position="879"/>
    </location>
</feature>
<dbReference type="NCBIfam" id="TIGR00290">
    <property type="entry name" value="MJ0570_dom"/>
    <property type="match status" value="1"/>
</dbReference>
<feature type="domain" description="Diphthamide synthase" evidence="11">
    <location>
        <begin position="24"/>
        <end position="214"/>
    </location>
</feature>
<feature type="compositionally biased region" description="Low complexity" evidence="10">
    <location>
        <begin position="1695"/>
        <end position="1719"/>
    </location>
</feature>
<evidence type="ECO:0000256" key="5">
    <source>
        <dbReference type="ARBA" id="ARBA00022741"/>
    </source>
</evidence>
<evidence type="ECO:0000256" key="9">
    <source>
        <dbReference type="ARBA" id="ARBA00048108"/>
    </source>
</evidence>
<feature type="compositionally biased region" description="Low complexity" evidence="10">
    <location>
        <begin position="382"/>
        <end position="398"/>
    </location>
</feature>
<comment type="pathway">
    <text evidence="1">Protein modification; peptidyl-diphthamide biosynthesis.</text>
</comment>
<name>A0A835WCB6_CHLIN</name>
<feature type="region of interest" description="Disordered" evidence="10">
    <location>
        <begin position="1687"/>
        <end position="1744"/>
    </location>
</feature>
<feature type="compositionally biased region" description="Gly residues" evidence="10">
    <location>
        <begin position="1238"/>
        <end position="1247"/>
    </location>
</feature>
<feature type="region of interest" description="Disordered" evidence="10">
    <location>
        <begin position="1767"/>
        <end position="1790"/>
    </location>
</feature>
<feature type="compositionally biased region" description="Basic and acidic residues" evidence="10">
    <location>
        <begin position="287"/>
        <end position="320"/>
    </location>
</feature>